<evidence type="ECO:0000256" key="4">
    <source>
        <dbReference type="ARBA" id="ARBA00006277"/>
    </source>
</evidence>
<evidence type="ECO:0000256" key="1">
    <source>
        <dbReference type="ARBA" id="ARBA00004123"/>
    </source>
</evidence>
<dbReference type="Pfam" id="PF08656">
    <property type="entry name" value="DASH_Dad3"/>
    <property type="match status" value="1"/>
</dbReference>
<dbReference type="EMBL" id="LXTC01000007">
    <property type="protein sequence ID" value="OBA19224.1"/>
    <property type="molecule type" value="Genomic_DNA"/>
</dbReference>
<evidence type="ECO:0000256" key="15">
    <source>
        <dbReference type="ARBA" id="ARBA00023328"/>
    </source>
</evidence>
<keyword evidence="10" id="KW-0159">Chromosome partition</keyword>
<keyword evidence="9" id="KW-0498">Mitosis</keyword>
<keyword evidence="8" id="KW-0493">Microtubule</keyword>
<keyword evidence="19" id="KW-1185">Reference proteome</keyword>
<keyword evidence="5" id="KW-0158">Chromosome</keyword>
<comment type="similarity">
    <text evidence="4">Belongs to the DASH complex DAD3 family.</text>
</comment>
<accession>A0A1A0H568</accession>
<evidence type="ECO:0000256" key="3">
    <source>
        <dbReference type="ARBA" id="ARBA00004629"/>
    </source>
</evidence>
<keyword evidence="12" id="KW-0206">Cytoskeleton</keyword>
<evidence type="ECO:0000256" key="11">
    <source>
        <dbReference type="ARBA" id="ARBA00022838"/>
    </source>
</evidence>
<dbReference type="Proteomes" id="UP000092555">
    <property type="component" value="Unassembled WGS sequence"/>
</dbReference>
<evidence type="ECO:0000256" key="8">
    <source>
        <dbReference type="ARBA" id="ARBA00022701"/>
    </source>
</evidence>
<evidence type="ECO:0000256" key="9">
    <source>
        <dbReference type="ARBA" id="ARBA00022776"/>
    </source>
</evidence>
<evidence type="ECO:0000313" key="19">
    <source>
        <dbReference type="Proteomes" id="UP000092555"/>
    </source>
</evidence>
<dbReference type="AlphaFoldDB" id="A0A1A0H568"/>
<evidence type="ECO:0000256" key="5">
    <source>
        <dbReference type="ARBA" id="ARBA00022454"/>
    </source>
</evidence>
<proteinExistence type="inferred from homology"/>
<evidence type="ECO:0000256" key="16">
    <source>
        <dbReference type="ARBA" id="ARBA00044179"/>
    </source>
</evidence>
<dbReference type="OrthoDB" id="2443965at2759"/>
<dbReference type="GO" id="GO:0051010">
    <property type="term" value="F:microtubule plus-end binding"/>
    <property type="evidence" value="ECO:0007669"/>
    <property type="project" value="TreeGrafter"/>
</dbReference>
<dbReference type="PANTHER" id="PTHR28017:SF1">
    <property type="entry name" value="DASH COMPLEX SUBUNIT DAD3"/>
    <property type="match status" value="1"/>
</dbReference>
<evidence type="ECO:0000313" key="18">
    <source>
        <dbReference type="EMBL" id="OBA19224.1"/>
    </source>
</evidence>
<comment type="caution">
    <text evidence="18">The sequence shown here is derived from an EMBL/GenBank/DDBJ whole genome shotgun (WGS) entry which is preliminary data.</text>
</comment>
<gene>
    <name evidence="18" type="ORF">METBIDRAFT_23281</name>
</gene>
<evidence type="ECO:0000256" key="13">
    <source>
        <dbReference type="ARBA" id="ARBA00023242"/>
    </source>
</evidence>
<evidence type="ECO:0000256" key="10">
    <source>
        <dbReference type="ARBA" id="ARBA00022829"/>
    </source>
</evidence>
<dbReference type="GO" id="GO:0051301">
    <property type="term" value="P:cell division"/>
    <property type="evidence" value="ECO:0007669"/>
    <property type="project" value="UniProtKB-KW"/>
</dbReference>
<keyword evidence="13" id="KW-0539">Nucleus</keyword>
<dbReference type="InterPro" id="IPR013965">
    <property type="entry name" value="DASH_Dad3"/>
</dbReference>
<organism evidence="18 19">
    <name type="scientific">Metschnikowia bicuspidata var. bicuspidata NRRL YB-4993</name>
    <dbReference type="NCBI Taxonomy" id="869754"/>
    <lineage>
        <taxon>Eukaryota</taxon>
        <taxon>Fungi</taxon>
        <taxon>Dikarya</taxon>
        <taxon>Ascomycota</taxon>
        <taxon>Saccharomycotina</taxon>
        <taxon>Pichiomycetes</taxon>
        <taxon>Metschnikowiaceae</taxon>
        <taxon>Metschnikowia</taxon>
    </lineage>
</organism>
<name>A0A1A0H568_9ASCO</name>
<keyword evidence="7" id="KW-0132">Cell division</keyword>
<feature type="non-terminal residue" evidence="18">
    <location>
        <position position="94"/>
    </location>
</feature>
<dbReference type="RefSeq" id="XP_018709756.1">
    <property type="nucleotide sequence ID" value="XM_018855259.1"/>
</dbReference>
<dbReference type="GO" id="GO:0008608">
    <property type="term" value="P:attachment of spindle microtubules to kinetochore"/>
    <property type="evidence" value="ECO:0007669"/>
    <property type="project" value="InterPro"/>
</dbReference>
<keyword evidence="15" id="KW-0137">Centromere</keyword>
<dbReference type="GO" id="GO:0072686">
    <property type="term" value="C:mitotic spindle"/>
    <property type="evidence" value="ECO:0007669"/>
    <property type="project" value="InterPro"/>
</dbReference>
<sequence length="94" mass="10940">MSRDILLTDFALHTNLTPLEREVLTQYQTLASKLRTLAEEIRKIHQSSDRHLASVFQGQAYSLLQNMRGLERKMGLVYTQFRTAVYALQIQNEE</sequence>
<dbReference type="STRING" id="869754.A0A1A0H568"/>
<dbReference type="GO" id="GO:0005874">
    <property type="term" value="C:microtubule"/>
    <property type="evidence" value="ECO:0007669"/>
    <property type="project" value="UniProtKB-KW"/>
</dbReference>
<evidence type="ECO:0000256" key="2">
    <source>
        <dbReference type="ARBA" id="ARBA00004186"/>
    </source>
</evidence>
<evidence type="ECO:0000256" key="7">
    <source>
        <dbReference type="ARBA" id="ARBA00022618"/>
    </source>
</evidence>
<reference evidence="18 19" key="1">
    <citation type="submission" date="2016-05" db="EMBL/GenBank/DDBJ databases">
        <title>Comparative genomics of biotechnologically important yeasts.</title>
        <authorList>
            <consortium name="DOE Joint Genome Institute"/>
            <person name="Riley R."/>
            <person name="Haridas S."/>
            <person name="Wolfe K.H."/>
            <person name="Lopes M.R."/>
            <person name="Hittinger C.T."/>
            <person name="Goker M."/>
            <person name="Salamov A."/>
            <person name="Wisecaver J."/>
            <person name="Long T.M."/>
            <person name="Aerts A.L."/>
            <person name="Barry K."/>
            <person name="Choi C."/>
            <person name="Clum A."/>
            <person name="Coughlan A.Y."/>
            <person name="Deshpande S."/>
            <person name="Douglass A.P."/>
            <person name="Hanson S.J."/>
            <person name="Klenk H.-P."/>
            <person name="LaButti K."/>
            <person name="Lapidus A."/>
            <person name="Lindquist E."/>
            <person name="Lipzen A."/>
            <person name="Meier-kolthoff J.P."/>
            <person name="Ohm R.A."/>
            <person name="Otillar R.P."/>
            <person name="Pangilinan J."/>
            <person name="Peng Y."/>
            <person name="Rokas A."/>
            <person name="Rosa C.A."/>
            <person name="Scheuner C."/>
            <person name="Sibirny A.A."/>
            <person name="Slot J.C."/>
            <person name="Stielow J.B."/>
            <person name="Sun H."/>
            <person name="Kurtzman C.P."/>
            <person name="Blackwell M."/>
            <person name="Grigoriev I.V."/>
            <person name="Jeffries T.W."/>
        </authorList>
    </citation>
    <scope>NUCLEOTIDE SEQUENCE [LARGE SCALE GENOMIC DNA]</scope>
    <source>
        <strain evidence="18 19">NRRL YB-4993</strain>
    </source>
</reference>
<dbReference type="GeneID" id="30028235"/>
<keyword evidence="14" id="KW-0131">Cell cycle</keyword>
<evidence type="ECO:0000256" key="14">
    <source>
        <dbReference type="ARBA" id="ARBA00023306"/>
    </source>
</evidence>
<keyword evidence="11" id="KW-0995">Kinetochore</keyword>
<dbReference type="GO" id="GO:0042729">
    <property type="term" value="C:DASH complex"/>
    <property type="evidence" value="ECO:0007669"/>
    <property type="project" value="InterPro"/>
</dbReference>
<comment type="subcellular location">
    <subcellularLocation>
        <location evidence="3">Chromosome</location>
        <location evidence="3">Centromere</location>
        <location evidence="3">Kinetochore</location>
    </subcellularLocation>
    <subcellularLocation>
        <location evidence="2">Cytoplasm</location>
        <location evidence="2">Cytoskeleton</location>
        <location evidence="2">Spindle</location>
    </subcellularLocation>
    <subcellularLocation>
        <location evidence="1">Nucleus</location>
    </subcellularLocation>
</comment>
<evidence type="ECO:0000256" key="17">
    <source>
        <dbReference type="ARBA" id="ARBA00044305"/>
    </source>
</evidence>
<protein>
    <recommendedName>
        <fullName evidence="16">DASH complex subunit DAD3</fullName>
    </recommendedName>
    <alternativeName>
        <fullName evidence="17">Outer kinetochore protein DAD3</fullName>
    </alternativeName>
</protein>
<evidence type="ECO:0000256" key="6">
    <source>
        <dbReference type="ARBA" id="ARBA00022490"/>
    </source>
</evidence>
<dbReference type="PANTHER" id="PTHR28017">
    <property type="entry name" value="DASH COMPLEX SUBUNIT DAD3"/>
    <property type="match status" value="1"/>
</dbReference>
<evidence type="ECO:0000256" key="12">
    <source>
        <dbReference type="ARBA" id="ARBA00023212"/>
    </source>
</evidence>
<keyword evidence="6" id="KW-0963">Cytoplasm</keyword>